<dbReference type="Gene3D" id="3.30.1150.10">
    <property type="match status" value="1"/>
</dbReference>
<organism evidence="12 13">
    <name type="scientific">Blastopirellula marina</name>
    <dbReference type="NCBI Taxonomy" id="124"/>
    <lineage>
        <taxon>Bacteria</taxon>
        <taxon>Pseudomonadati</taxon>
        <taxon>Planctomycetota</taxon>
        <taxon>Planctomycetia</taxon>
        <taxon>Pirellulales</taxon>
        <taxon>Pirellulaceae</taxon>
        <taxon>Blastopirellula</taxon>
    </lineage>
</organism>
<sequence>MRLFATRQFAIHFSVWTHMVFLLAMGWQSSSIWVSTEFAGERQAVNISATFAPPTPLSEPEPVEVVQSEMDAAESTTNVAPNATIVKQSLDLRPTVQQSSLLVAPMSTPEARRDQRRQFKHQPDQVEPQNQPLRRKTRKLEVASLAQAKPAPLGTSKKIPPDFSNNPSPHYPVEAQRNGWKGEVLLRLTIDVDGTVSQVTIVKSSGYPILDEAAVKAVRSWRGVPTMQGGEPIVAQWELPIRFLPKGAKSR</sequence>
<dbReference type="GO" id="GO:0031992">
    <property type="term" value="F:energy transducer activity"/>
    <property type="evidence" value="ECO:0007669"/>
    <property type="project" value="InterPro"/>
</dbReference>
<evidence type="ECO:0000256" key="9">
    <source>
        <dbReference type="ARBA" id="ARBA00023136"/>
    </source>
</evidence>
<dbReference type="EMBL" id="PUIB01000028">
    <property type="protein sequence ID" value="PQO27203.1"/>
    <property type="molecule type" value="Genomic_DNA"/>
</dbReference>
<evidence type="ECO:0000256" key="1">
    <source>
        <dbReference type="ARBA" id="ARBA00004383"/>
    </source>
</evidence>
<evidence type="ECO:0000256" key="7">
    <source>
        <dbReference type="ARBA" id="ARBA00022927"/>
    </source>
</evidence>
<evidence type="ECO:0000256" key="4">
    <source>
        <dbReference type="ARBA" id="ARBA00022475"/>
    </source>
</evidence>
<evidence type="ECO:0000259" key="11">
    <source>
        <dbReference type="PROSITE" id="PS52015"/>
    </source>
</evidence>
<dbReference type="Pfam" id="PF03544">
    <property type="entry name" value="TonB_C"/>
    <property type="match status" value="1"/>
</dbReference>
<evidence type="ECO:0000256" key="5">
    <source>
        <dbReference type="ARBA" id="ARBA00022519"/>
    </source>
</evidence>
<feature type="domain" description="TonB C-terminal" evidence="11">
    <location>
        <begin position="156"/>
        <end position="251"/>
    </location>
</feature>
<dbReference type="PRINTS" id="PR01374">
    <property type="entry name" value="TONBPROTEIN"/>
</dbReference>
<dbReference type="InterPro" id="IPR003538">
    <property type="entry name" value="TonB"/>
</dbReference>
<feature type="compositionally biased region" description="Basic and acidic residues" evidence="10">
    <location>
        <begin position="110"/>
        <end position="124"/>
    </location>
</feature>
<evidence type="ECO:0000313" key="13">
    <source>
        <dbReference type="Proteomes" id="UP000239388"/>
    </source>
</evidence>
<name>A0A2S8F4W2_9BACT</name>
<reference evidence="12 13" key="1">
    <citation type="submission" date="2018-02" db="EMBL/GenBank/DDBJ databases">
        <title>Comparative genomes isolates from brazilian mangrove.</title>
        <authorList>
            <person name="Araujo J.E."/>
            <person name="Taketani R.G."/>
            <person name="Silva M.C.P."/>
            <person name="Loureco M.V."/>
            <person name="Andreote F.D."/>
        </authorList>
    </citation>
    <scope>NUCLEOTIDE SEQUENCE [LARGE SCALE GENOMIC DNA]</scope>
    <source>
        <strain evidence="12 13">NAP PRIS-MGV</strain>
    </source>
</reference>
<keyword evidence="3" id="KW-0813">Transport</keyword>
<dbReference type="InterPro" id="IPR037682">
    <property type="entry name" value="TonB_C"/>
</dbReference>
<keyword evidence="7" id="KW-0653">Protein transport</keyword>
<accession>A0A2S8F4W2</accession>
<dbReference type="AlphaFoldDB" id="A0A2S8F4W2"/>
<gene>
    <name evidence="12" type="ORF">C5Y98_28590</name>
</gene>
<comment type="similarity">
    <text evidence="2">Belongs to the TonB family.</text>
</comment>
<keyword evidence="6" id="KW-0812">Transmembrane</keyword>
<dbReference type="Proteomes" id="UP000239388">
    <property type="component" value="Unassembled WGS sequence"/>
</dbReference>
<dbReference type="GO" id="GO:0015891">
    <property type="term" value="P:siderophore transport"/>
    <property type="evidence" value="ECO:0007669"/>
    <property type="project" value="InterPro"/>
</dbReference>
<dbReference type="InterPro" id="IPR051045">
    <property type="entry name" value="TonB-dependent_transducer"/>
</dbReference>
<comment type="subcellular location">
    <subcellularLocation>
        <location evidence="1">Cell inner membrane</location>
        <topology evidence="1">Single-pass membrane protein</topology>
        <orientation evidence="1">Periplasmic side</orientation>
    </subcellularLocation>
</comment>
<dbReference type="PANTHER" id="PTHR33446">
    <property type="entry name" value="PROTEIN TONB-RELATED"/>
    <property type="match status" value="1"/>
</dbReference>
<keyword evidence="4" id="KW-1003">Cell membrane</keyword>
<keyword evidence="9" id="KW-0472">Membrane</keyword>
<dbReference type="GO" id="GO:0005886">
    <property type="term" value="C:plasma membrane"/>
    <property type="evidence" value="ECO:0007669"/>
    <property type="project" value="UniProtKB-SubCell"/>
</dbReference>
<dbReference type="GO" id="GO:0015031">
    <property type="term" value="P:protein transport"/>
    <property type="evidence" value="ECO:0007669"/>
    <property type="project" value="UniProtKB-KW"/>
</dbReference>
<dbReference type="InterPro" id="IPR006260">
    <property type="entry name" value="TonB/TolA_C"/>
</dbReference>
<proteinExistence type="inferred from homology"/>
<dbReference type="GO" id="GO:0030288">
    <property type="term" value="C:outer membrane-bounded periplasmic space"/>
    <property type="evidence" value="ECO:0007669"/>
    <property type="project" value="InterPro"/>
</dbReference>
<keyword evidence="5" id="KW-0997">Cell inner membrane</keyword>
<protein>
    <recommendedName>
        <fullName evidence="11">TonB C-terminal domain-containing protein</fullName>
    </recommendedName>
</protein>
<dbReference type="GO" id="GO:0055085">
    <property type="term" value="P:transmembrane transport"/>
    <property type="evidence" value="ECO:0007669"/>
    <property type="project" value="InterPro"/>
</dbReference>
<dbReference type="NCBIfam" id="TIGR01352">
    <property type="entry name" value="tonB_Cterm"/>
    <property type="match status" value="1"/>
</dbReference>
<comment type="caution">
    <text evidence="12">The sequence shown here is derived from an EMBL/GenBank/DDBJ whole genome shotgun (WGS) entry which is preliminary data.</text>
</comment>
<feature type="region of interest" description="Disordered" evidence="10">
    <location>
        <begin position="101"/>
        <end position="136"/>
    </location>
</feature>
<dbReference type="SUPFAM" id="SSF74653">
    <property type="entry name" value="TolA/TonB C-terminal domain"/>
    <property type="match status" value="1"/>
</dbReference>
<evidence type="ECO:0000256" key="8">
    <source>
        <dbReference type="ARBA" id="ARBA00022989"/>
    </source>
</evidence>
<evidence type="ECO:0000256" key="10">
    <source>
        <dbReference type="SAM" id="MobiDB-lite"/>
    </source>
</evidence>
<evidence type="ECO:0000313" key="12">
    <source>
        <dbReference type="EMBL" id="PQO27203.1"/>
    </source>
</evidence>
<dbReference type="PROSITE" id="PS52015">
    <property type="entry name" value="TONB_CTD"/>
    <property type="match status" value="1"/>
</dbReference>
<evidence type="ECO:0000256" key="3">
    <source>
        <dbReference type="ARBA" id="ARBA00022448"/>
    </source>
</evidence>
<evidence type="ECO:0000256" key="2">
    <source>
        <dbReference type="ARBA" id="ARBA00006555"/>
    </source>
</evidence>
<evidence type="ECO:0000256" key="6">
    <source>
        <dbReference type="ARBA" id="ARBA00022692"/>
    </source>
</evidence>
<keyword evidence="8" id="KW-1133">Transmembrane helix</keyword>